<dbReference type="EMBL" id="PFAQ01000026">
    <property type="protein sequence ID" value="PIT94965.1"/>
    <property type="molecule type" value="Genomic_DNA"/>
</dbReference>
<dbReference type="GO" id="GO:0008658">
    <property type="term" value="F:penicillin binding"/>
    <property type="evidence" value="ECO:0007669"/>
    <property type="project" value="InterPro"/>
</dbReference>
<dbReference type="GO" id="GO:0071555">
    <property type="term" value="P:cell wall organization"/>
    <property type="evidence" value="ECO:0007669"/>
    <property type="project" value="TreeGrafter"/>
</dbReference>
<protein>
    <recommendedName>
        <fullName evidence="3">Penicillin-binding protein transpeptidase domain-containing protein</fullName>
    </recommendedName>
</protein>
<gene>
    <name evidence="4" type="ORF">COT98_01580</name>
</gene>
<evidence type="ECO:0000313" key="4">
    <source>
        <dbReference type="EMBL" id="PIT94965.1"/>
    </source>
</evidence>
<dbReference type="SUPFAM" id="SSF56601">
    <property type="entry name" value="beta-lactamase/transpeptidase-like"/>
    <property type="match status" value="1"/>
</dbReference>
<dbReference type="SUPFAM" id="SSF56519">
    <property type="entry name" value="Penicillin binding protein dimerisation domain"/>
    <property type="match status" value="1"/>
</dbReference>
<accession>A0A2M6WQ87</accession>
<feature type="domain" description="Penicillin-binding protein transpeptidase" evidence="3">
    <location>
        <begin position="366"/>
        <end position="679"/>
    </location>
</feature>
<evidence type="ECO:0000256" key="2">
    <source>
        <dbReference type="ARBA" id="ARBA00023136"/>
    </source>
</evidence>
<dbReference type="InterPro" id="IPR050515">
    <property type="entry name" value="Beta-lactam/transpept"/>
</dbReference>
<organism evidence="4 5">
    <name type="scientific">Candidatus Falkowbacteria bacterium CG10_big_fil_rev_8_21_14_0_10_39_9</name>
    <dbReference type="NCBI Taxonomy" id="1974566"/>
    <lineage>
        <taxon>Bacteria</taxon>
        <taxon>Candidatus Falkowiibacteriota</taxon>
    </lineage>
</organism>
<dbReference type="Proteomes" id="UP000228900">
    <property type="component" value="Unassembled WGS sequence"/>
</dbReference>
<dbReference type="InterPro" id="IPR012338">
    <property type="entry name" value="Beta-lactam/transpept-like"/>
</dbReference>
<comment type="subcellular location">
    <subcellularLocation>
        <location evidence="1">Membrane</location>
    </subcellularLocation>
</comment>
<dbReference type="Gene3D" id="3.30.450.330">
    <property type="match status" value="1"/>
</dbReference>
<dbReference type="InterPro" id="IPR001460">
    <property type="entry name" value="PCN-bd_Tpept"/>
</dbReference>
<dbReference type="InterPro" id="IPR036138">
    <property type="entry name" value="PBP_dimer_sf"/>
</dbReference>
<dbReference type="Pfam" id="PF00905">
    <property type="entry name" value="Transpeptidase"/>
    <property type="match status" value="1"/>
</dbReference>
<name>A0A2M6WQ87_9BACT</name>
<evidence type="ECO:0000256" key="1">
    <source>
        <dbReference type="ARBA" id="ARBA00004370"/>
    </source>
</evidence>
<dbReference type="GO" id="GO:0005886">
    <property type="term" value="C:plasma membrane"/>
    <property type="evidence" value="ECO:0007669"/>
    <property type="project" value="TreeGrafter"/>
</dbReference>
<evidence type="ECO:0000259" key="3">
    <source>
        <dbReference type="Pfam" id="PF00905"/>
    </source>
</evidence>
<comment type="caution">
    <text evidence="4">The sequence shown here is derived from an EMBL/GenBank/DDBJ whole genome shotgun (WGS) entry which is preliminary data.</text>
</comment>
<keyword evidence="2" id="KW-0472">Membrane</keyword>
<sequence length="694" mass="76351">MAIATKRTDFSSNRLNLVLTVVFLLACSLVGRLYVLQISDGSAYKDQASRQQQTYNEIKASRGQIYINNYSESLKTNELSSLATNKNFATLYTIPKDVTADRQEPLAQKIYEIFDAPTVIKQVDEFLALEDQKGLSDELAYIDSLSLSASEKQTKKDEVKARRAALPNEVAWSEFRQMKRDLEINERKAVIVNGYLDKIKKPNDPYEVLQKKVAEADLLQVYSSVLVMDGINIAATDLEIKNSLIFKKGESASGKPISFKGLGYEMESYRFYPENNLASQIIGFVNYDKVGSYGLEGYYNKELSGKAGSLKSERGGGGNVIIVNDRKYIKPEAGADLVLTIDRAVELYICKKLEDSEPRYKYDSATIIIVKPDTGEIIAMCSWPNFDPNNYADVKKAEIFSNPAVGAQYEPGSVFKTITMAAALDQKKVIPATTYNDTGERMIEGWKKPIANSDFQTAGAHGQVDMKTVLEKSLNLGAIFSMEQIGSKMFAEYVKKFGFGEATGIEQGAESAGNINPLLRDKIRPIDAATASFGQGLAVTPLQMVMSYAAIANGGVLMKPYLVKEVIKADGSKTVTLPQELRRAVSTEAASTVSAMLAEVVEKGHSKLAGVPGYYVGGKTGTAQIPSPSGGYLESQYIHTFVGFAPVDKPRFVMLVKLDKPKGFKFAESSATPIFGEIAEFLLKYYQVPKERDN</sequence>
<dbReference type="PANTHER" id="PTHR30627">
    <property type="entry name" value="PEPTIDOGLYCAN D,D-TRANSPEPTIDASE"/>
    <property type="match status" value="1"/>
</dbReference>
<dbReference type="AlphaFoldDB" id="A0A2M6WQ87"/>
<dbReference type="PANTHER" id="PTHR30627:SF1">
    <property type="entry name" value="PEPTIDOGLYCAN D,D-TRANSPEPTIDASE FTSI"/>
    <property type="match status" value="1"/>
</dbReference>
<dbReference type="Gene3D" id="3.90.1310.10">
    <property type="entry name" value="Penicillin-binding protein 2a (Domain 2)"/>
    <property type="match status" value="1"/>
</dbReference>
<dbReference type="PROSITE" id="PS51257">
    <property type="entry name" value="PROKAR_LIPOPROTEIN"/>
    <property type="match status" value="1"/>
</dbReference>
<reference evidence="5" key="1">
    <citation type="submission" date="2017-09" db="EMBL/GenBank/DDBJ databases">
        <title>Depth-based differentiation of microbial function through sediment-hosted aquifers and enrichment of novel symbionts in the deep terrestrial subsurface.</title>
        <authorList>
            <person name="Probst A.J."/>
            <person name="Ladd B."/>
            <person name="Jarett J.K."/>
            <person name="Geller-Mcgrath D.E."/>
            <person name="Sieber C.M.K."/>
            <person name="Emerson J.B."/>
            <person name="Anantharaman K."/>
            <person name="Thomas B.C."/>
            <person name="Malmstrom R."/>
            <person name="Stieglmeier M."/>
            <person name="Klingl A."/>
            <person name="Woyke T."/>
            <person name="Ryan C.M."/>
            <person name="Banfield J.F."/>
        </authorList>
    </citation>
    <scope>NUCLEOTIDE SEQUENCE [LARGE SCALE GENOMIC DNA]</scope>
</reference>
<dbReference type="Gene3D" id="3.40.710.10">
    <property type="entry name" value="DD-peptidase/beta-lactamase superfamily"/>
    <property type="match status" value="1"/>
</dbReference>
<proteinExistence type="predicted"/>
<evidence type="ECO:0000313" key="5">
    <source>
        <dbReference type="Proteomes" id="UP000228900"/>
    </source>
</evidence>